<evidence type="ECO:0000313" key="1">
    <source>
        <dbReference type="EMBL" id="XFO68760.1"/>
    </source>
</evidence>
<accession>A0ABZ3IT51</accession>
<gene>
    <name evidence="1" type="ORF">SPSIL_049830</name>
</gene>
<evidence type="ECO:0000313" key="2">
    <source>
        <dbReference type="Proteomes" id="UP000216752"/>
    </source>
</evidence>
<dbReference type="Proteomes" id="UP000216752">
    <property type="component" value="Chromosome"/>
</dbReference>
<sequence>MILNNCGQMTISQQGDGGEIKYESGSLTTLVDYSVVSTDQQKVEGTIAAQKYCQITPNGKPPYTVKMGFGDFSHSVTQEGVESSDVVSFVMTWPCGTSYKNYGPHIFLNKASS</sequence>
<proteinExistence type="predicted"/>
<keyword evidence="2" id="KW-1185">Reference proteome</keyword>
<organism evidence="1 2">
    <name type="scientific">Sporomusa silvacetica DSM 10669</name>
    <dbReference type="NCBI Taxonomy" id="1123289"/>
    <lineage>
        <taxon>Bacteria</taxon>
        <taxon>Bacillati</taxon>
        <taxon>Bacillota</taxon>
        <taxon>Negativicutes</taxon>
        <taxon>Selenomonadales</taxon>
        <taxon>Sporomusaceae</taxon>
        <taxon>Sporomusa</taxon>
    </lineage>
</organism>
<name>A0ABZ3IT51_9FIRM</name>
<dbReference type="RefSeq" id="WP_094606438.1">
    <property type="nucleotide sequence ID" value="NZ_CP155573.1"/>
</dbReference>
<reference evidence="1" key="1">
    <citation type="submission" date="2024-05" db="EMBL/GenBank/DDBJ databases">
        <title>Isolation and characterization of Sporomusa carbonis sp. nov., a carboxydotrophic hydrogenogen in the genus of Sporomusa isolated from a charcoal burning pile.</title>
        <authorList>
            <person name="Boeer T."/>
            <person name="Rosenbaum F."/>
            <person name="Eysell L."/>
            <person name="Mueller V."/>
            <person name="Daniel R."/>
            <person name="Poehlein A."/>
        </authorList>
    </citation>
    <scope>NUCLEOTIDE SEQUENCE [LARGE SCALE GENOMIC DNA]</scope>
    <source>
        <strain evidence="1">DSM 10669</strain>
    </source>
</reference>
<dbReference type="EMBL" id="CP155573">
    <property type="protein sequence ID" value="XFO68760.1"/>
    <property type="molecule type" value="Genomic_DNA"/>
</dbReference>
<protein>
    <submittedName>
        <fullName evidence="1">Uncharacterized protein</fullName>
    </submittedName>
</protein>